<dbReference type="Gene3D" id="3.40.640.10">
    <property type="entry name" value="Type I PLP-dependent aspartate aminotransferase-like (Major domain)"/>
    <property type="match status" value="1"/>
</dbReference>
<evidence type="ECO:0000259" key="1">
    <source>
        <dbReference type="Pfam" id="PF00266"/>
    </source>
</evidence>
<gene>
    <name evidence="3" type="ORF">CP982_03085</name>
    <name evidence="2" type="ORF">FHS40_000057</name>
</gene>
<reference evidence="2 5" key="2">
    <citation type="submission" date="2020-08" db="EMBL/GenBank/DDBJ databases">
        <title>Genomic Encyclopedia of Type Strains, Phase III (KMG-III): the genomes of soil and plant-associated and newly described type strains.</title>
        <authorList>
            <person name="Whitman W."/>
        </authorList>
    </citation>
    <scope>NUCLEOTIDE SEQUENCE [LARGE SCALE GENOMIC DNA]</scope>
    <source>
        <strain evidence="2 5">CECT 3146</strain>
    </source>
</reference>
<evidence type="ECO:0000313" key="4">
    <source>
        <dbReference type="Proteomes" id="UP000326505"/>
    </source>
</evidence>
<dbReference type="EMBL" id="JACHJD010000001">
    <property type="protein sequence ID" value="MBB5101004.1"/>
    <property type="molecule type" value="Genomic_DNA"/>
</dbReference>
<dbReference type="Proteomes" id="UP000326505">
    <property type="component" value="Chromosome"/>
</dbReference>
<accession>A0A5P2X5X6</accession>
<dbReference type="Gene3D" id="3.90.1150.10">
    <property type="entry name" value="Aspartate Aminotransferase, domain 1"/>
    <property type="match status" value="1"/>
</dbReference>
<evidence type="ECO:0000313" key="2">
    <source>
        <dbReference type="EMBL" id="MBB5101004.1"/>
    </source>
</evidence>
<dbReference type="InterPro" id="IPR000192">
    <property type="entry name" value="Aminotrans_V_dom"/>
</dbReference>
<keyword evidence="2" id="KW-0456">Lyase</keyword>
<dbReference type="InterPro" id="IPR015424">
    <property type="entry name" value="PyrdxlP-dep_Trfase"/>
</dbReference>
<evidence type="ECO:0000313" key="5">
    <source>
        <dbReference type="Proteomes" id="UP000549009"/>
    </source>
</evidence>
<dbReference type="InterPro" id="IPR015421">
    <property type="entry name" value="PyrdxlP-dep_Trfase_major"/>
</dbReference>
<proteinExistence type="predicted"/>
<feature type="domain" description="Aminotransferase class V" evidence="1">
    <location>
        <begin position="41"/>
        <end position="397"/>
    </location>
</feature>
<dbReference type="RefSeq" id="WP_150509027.1">
    <property type="nucleotide sequence ID" value="NZ_BMSQ01000003.1"/>
</dbReference>
<name>A0A5P2X5X6_STRST</name>
<dbReference type="PANTHER" id="PTHR14237">
    <property type="entry name" value="MOLYBDOPTERIN COFACTOR SULFURASE MOSC"/>
    <property type="match status" value="1"/>
</dbReference>
<dbReference type="PANTHER" id="PTHR14237:SF19">
    <property type="entry name" value="MITOCHONDRIAL AMIDOXIME REDUCING COMPONENT 1"/>
    <property type="match status" value="1"/>
</dbReference>
<dbReference type="Pfam" id="PF00266">
    <property type="entry name" value="Aminotran_5"/>
    <property type="match status" value="1"/>
</dbReference>
<keyword evidence="3" id="KW-0032">Aminotransferase</keyword>
<dbReference type="AlphaFoldDB" id="A0A5P2X5X6"/>
<dbReference type="EMBL" id="CP023690">
    <property type="protein sequence ID" value="QEV57822.1"/>
    <property type="molecule type" value="Genomic_DNA"/>
</dbReference>
<dbReference type="GO" id="GO:0016829">
    <property type="term" value="F:lyase activity"/>
    <property type="evidence" value="ECO:0007669"/>
    <property type="project" value="UniProtKB-KW"/>
</dbReference>
<dbReference type="InterPro" id="IPR015422">
    <property type="entry name" value="PyrdxlP-dep_Trfase_small"/>
</dbReference>
<evidence type="ECO:0000313" key="3">
    <source>
        <dbReference type="EMBL" id="QEV57822.1"/>
    </source>
</evidence>
<dbReference type="SUPFAM" id="SSF53383">
    <property type="entry name" value="PLP-dependent transferases"/>
    <property type="match status" value="1"/>
</dbReference>
<reference evidence="3 4" key="1">
    <citation type="submission" date="2017-09" db="EMBL/GenBank/DDBJ databases">
        <authorList>
            <person name="Lee N."/>
            <person name="Cho B.-K."/>
        </authorList>
    </citation>
    <scope>NUCLEOTIDE SEQUENCE [LARGE SCALE GENOMIC DNA]</scope>
    <source>
        <strain evidence="3 4">ATCC 27465</strain>
    </source>
</reference>
<keyword evidence="5" id="KW-1185">Reference proteome</keyword>
<sequence length="482" mass="52778">MPAIEPKFADFAIHYRQYAAADHLDEVRARDFSQLDRLDQVYLDYTGSALPGRYQLDRYRDFVCDGIWGNPHSMNLPSQRSTEAITAARQNVLDFLNGSPDEYTVVFCANASAAIRLVAESFPFAASSRLGLLQDNHNSVLGIREYAERMGAETTTVRLGSDLRADVDETTRMLASGIDGPSLFAYPAQSNFSGIRHALDWIDVAHAHGWKVLLDAAALVLSQDLDLAKHKPDFVPISFYKIFGWPTGIGCLVARKEALADLRRPWFSGGTVIASSAMGGWHALAPGAEGFEDGTPNFLGAVGVGIGIDYVTNVLKRAPARARMTSLLQYTLNRITELKHDNGMPMCVVYGPSDMVERGPTIAFNILDSNGHVVDERLVESRSVEMKIALRTGCFCNPGVGEAAFGLDTADLLRAGRLSNGPYSVDHYRHEVGIQTGGALRISLGPVSNFHDLSRFDSFMLSWQNFIQTTGSLAGLPPRERC</sequence>
<dbReference type="OrthoDB" id="3435185at2"/>
<dbReference type="Proteomes" id="UP000549009">
    <property type="component" value="Unassembled WGS sequence"/>
</dbReference>
<dbReference type="GO" id="GO:0008483">
    <property type="term" value="F:transaminase activity"/>
    <property type="evidence" value="ECO:0007669"/>
    <property type="project" value="UniProtKB-KW"/>
</dbReference>
<organism evidence="3 4">
    <name type="scientific">Streptomyces spectabilis</name>
    <dbReference type="NCBI Taxonomy" id="68270"/>
    <lineage>
        <taxon>Bacteria</taxon>
        <taxon>Bacillati</taxon>
        <taxon>Actinomycetota</taxon>
        <taxon>Actinomycetes</taxon>
        <taxon>Kitasatosporales</taxon>
        <taxon>Streptomycetaceae</taxon>
        <taxon>Streptomyces</taxon>
    </lineage>
</organism>
<protein>
    <submittedName>
        <fullName evidence="3">Aminotransferase class V-fold PLP-dependent enzyme</fullName>
    </submittedName>
    <submittedName>
        <fullName evidence="2">Selenocysteine lyase/cysteine desulfurase</fullName>
    </submittedName>
</protein>
<keyword evidence="3" id="KW-0808">Transferase</keyword>
<dbReference type="KEGG" id="sspb:CP982_03085"/>